<dbReference type="HOGENOM" id="CLU_1939997_0_0_1"/>
<name>A8XE38_CAEBR</name>
<evidence type="ECO:0000313" key="2">
    <source>
        <dbReference type="Proteomes" id="UP000008549"/>
    </source>
</evidence>
<dbReference type="EMBL" id="HE601437">
    <property type="protein sequence ID" value="CAP30910.2"/>
    <property type="molecule type" value="Genomic_DNA"/>
</dbReference>
<reference evidence="1 2" key="1">
    <citation type="journal article" date="2003" name="PLoS Biol.">
        <title>The genome sequence of Caenorhabditis briggsae: a platform for comparative genomics.</title>
        <authorList>
            <person name="Stein L.D."/>
            <person name="Bao Z."/>
            <person name="Blasiar D."/>
            <person name="Blumenthal T."/>
            <person name="Brent M.R."/>
            <person name="Chen N."/>
            <person name="Chinwalla A."/>
            <person name="Clarke L."/>
            <person name="Clee C."/>
            <person name="Coghlan A."/>
            <person name="Coulson A."/>
            <person name="D'Eustachio P."/>
            <person name="Fitch D.H."/>
            <person name="Fulton L.A."/>
            <person name="Fulton R.E."/>
            <person name="Griffiths-Jones S."/>
            <person name="Harris T.W."/>
            <person name="Hillier L.W."/>
            <person name="Kamath R."/>
            <person name="Kuwabara P.E."/>
            <person name="Mardis E.R."/>
            <person name="Marra M.A."/>
            <person name="Miner T.L."/>
            <person name="Minx P."/>
            <person name="Mullikin J.C."/>
            <person name="Plumb R.W."/>
            <person name="Rogers J."/>
            <person name="Schein J.E."/>
            <person name="Sohrmann M."/>
            <person name="Spieth J."/>
            <person name="Stajich J.E."/>
            <person name="Wei C."/>
            <person name="Willey D."/>
            <person name="Wilson R.K."/>
            <person name="Durbin R."/>
            <person name="Waterston R.H."/>
        </authorList>
    </citation>
    <scope>NUCLEOTIDE SEQUENCE [LARGE SCALE GENOMIC DNA]</scope>
    <source>
        <strain evidence="1 2">AF16</strain>
    </source>
</reference>
<accession>A8XE38</accession>
<dbReference type="WormBase" id="CBG11820">
    <property type="protein sequence ID" value="CBP45268"/>
    <property type="gene ID" value="WBGene00032878"/>
</dbReference>
<evidence type="ECO:0000313" key="3">
    <source>
        <dbReference type="WormBase" id="CBG11820"/>
    </source>
</evidence>
<dbReference type="Proteomes" id="UP000008549">
    <property type="component" value="Unassembled WGS sequence"/>
</dbReference>
<dbReference type="AlphaFoldDB" id="A8XE38"/>
<dbReference type="CTD" id="8590802"/>
<organism evidence="1 2">
    <name type="scientific">Caenorhabditis briggsae</name>
    <dbReference type="NCBI Taxonomy" id="6238"/>
    <lineage>
        <taxon>Eukaryota</taxon>
        <taxon>Metazoa</taxon>
        <taxon>Ecdysozoa</taxon>
        <taxon>Nematoda</taxon>
        <taxon>Chromadorea</taxon>
        <taxon>Rhabditida</taxon>
        <taxon>Rhabditina</taxon>
        <taxon>Rhabditomorpha</taxon>
        <taxon>Rhabditoidea</taxon>
        <taxon>Rhabditidae</taxon>
        <taxon>Peloderinae</taxon>
        <taxon>Caenorhabditis</taxon>
    </lineage>
</organism>
<dbReference type="GeneID" id="8590802"/>
<gene>
    <name evidence="1 3" type="ORF">CBG11820</name>
    <name evidence="1" type="ORF">CBG_11820</name>
</gene>
<dbReference type="KEGG" id="cbr:CBG_11820"/>
<proteinExistence type="predicted"/>
<dbReference type="STRING" id="6238.A8XE38"/>
<keyword evidence="2" id="KW-1185">Reference proteome</keyword>
<dbReference type="RefSeq" id="XP_045094676.1">
    <property type="nucleotide sequence ID" value="XM_045239379.1"/>
</dbReference>
<dbReference type="InParanoid" id="A8XE38"/>
<evidence type="ECO:0000313" key="1">
    <source>
        <dbReference type="EMBL" id="CAP30910.2"/>
    </source>
</evidence>
<reference evidence="1 2" key="2">
    <citation type="journal article" date="2011" name="PLoS Genet.">
        <title>Caenorhabditis briggsae recombinant inbred line genotypes reveal inter-strain incompatibility and the evolution of recombination.</title>
        <authorList>
            <person name="Ross J.A."/>
            <person name="Koboldt D.C."/>
            <person name="Staisch J.E."/>
            <person name="Chamberlin H.M."/>
            <person name="Gupta B.P."/>
            <person name="Miller R.D."/>
            <person name="Baird S.E."/>
            <person name="Haag E.S."/>
        </authorList>
    </citation>
    <scope>NUCLEOTIDE SEQUENCE [LARGE SCALE GENOMIC DNA]</scope>
    <source>
        <strain evidence="1 2">AF16</strain>
    </source>
</reference>
<protein>
    <submittedName>
        <fullName evidence="1">Protein CBG11820</fullName>
    </submittedName>
</protein>
<sequence length="130" mass="15203">MVFGKCARENAIQSSTALIMHDNYAAAKQWTWMPVETILWNMLFGKIKVEDKMTKFMRSALMRSLTKIERELQIIQKKKHEYGRSNSTRIKAKFNPSESSLFEIVDFYKEKMPSMESGFVLATFISTEKF</sequence>